<evidence type="ECO:0008006" key="4">
    <source>
        <dbReference type="Google" id="ProtNLM"/>
    </source>
</evidence>
<dbReference type="EMBL" id="MU251388">
    <property type="protein sequence ID" value="KAG9237371.1"/>
    <property type="molecule type" value="Genomic_DNA"/>
</dbReference>
<comment type="caution">
    <text evidence="2">The sequence shown here is derived from an EMBL/GenBank/DDBJ whole genome shotgun (WGS) entry which is preliminary data.</text>
</comment>
<protein>
    <recommendedName>
        <fullName evidence="4">Secreted protein</fullName>
    </recommendedName>
</protein>
<keyword evidence="3" id="KW-1185">Reference proteome</keyword>
<accession>A0A9P7YPP6</accession>
<gene>
    <name evidence="2" type="ORF">BJ875DRAFT_454017</name>
</gene>
<proteinExistence type="predicted"/>
<sequence>MCWPARVTVVSLVASLWGCPLRCNVYFPTLCALSQYLEIGRSPICIARRYVHLQDREAATLDPSGVKRALDLNMSCLFAPRCLSPQIFS</sequence>
<organism evidence="2 3">
    <name type="scientific">Amylocarpus encephaloides</name>
    <dbReference type="NCBI Taxonomy" id="45428"/>
    <lineage>
        <taxon>Eukaryota</taxon>
        <taxon>Fungi</taxon>
        <taxon>Dikarya</taxon>
        <taxon>Ascomycota</taxon>
        <taxon>Pezizomycotina</taxon>
        <taxon>Leotiomycetes</taxon>
        <taxon>Helotiales</taxon>
        <taxon>Helotiales incertae sedis</taxon>
        <taxon>Amylocarpus</taxon>
    </lineage>
</organism>
<evidence type="ECO:0000256" key="1">
    <source>
        <dbReference type="SAM" id="SignalP"/>
    </source>
</evidence>
<name>A0A9P7YPP6_9HELO</name>
<evidence type="ECO:0000313" key="3">
    <source>
        <dbReference type="Proteomes" id="UP000824998"/>
    </source>
</evidence>
<dbReference type="OrthoDB" id="6612291at2759"/>
<evidence type="ECO:0000313" key="2">
    <source>
        <dbReference type="EMBL" id="KAG9237371.1"/>
    </source>
</evidence>
<reference evidence="2" key="1">
    <citation type="journal article" date="2021" name="IMA Fungus">
        <title>Genomic characterization of three marine fungi, including Emericellopsis atlantica sp. nov. with signatures of a generalist lifestyle and marine biomass degradation.</title>
        <authorList>
            <person name="Hagestad O.C."/>
            <person name="Hou L."/>
            <person name="Andersen J.H."/>
            <person name="Hansen E.H."/>
            <person name="Altermark B."/>
            <person name="Li C."/>
            <person name="Kuhnert E."/>
            <person name="Cox R.J."/>
            <person name="Crous P.W."/>
            <person name="Spatafora J.W."/>
            <person name="Lail K."/>
            <person name="Amirebrahimi M."/>
            <person name="Lipzen A."/>
            <person name="Pangilinan J."/>
            <person name="Andreopoulos W."/>
            <person name="Hayes R.D."/>
            <person name="Ng V."/>
            <person name="Grigoriev I.V."/>
            <person name="Jackson S.A."/>
            <person name="Sutton T.D.S."/>
            <person name="Dobson A.D.W."/>
            <person name="Rama T."/>
        </authorList>
    </citation>
    <scope>NUCLEOTIDE SEQUENCE</scope>
    <source>
        <strain evidence="2">TRa018bII</strain>
    </source>
</reference>
<feature type="signal peptide" evidence="1">
    <location>
        <begin position="1"/>
        <end position="18"/>
    </location>
</feature>
<feature type="non-terminal residue" evidence="2">
    <location>
        <position position="1"/>
    </location>
</feature>
<dbReference type="Proteomes" id="UP000824998">
    <property type="component" value="Unassembled WGS sequence"/>
</dbReference>
<keyword evidence="1" id="KW-0732">Signal</keyword>
<feature type="chain" id="PRO_5040249330" description="Secreted protein" evidence="1">
    <location>
        <begin position="19"/>
        <end position="89"/>
    </location>
</feature>
<dbReference type="AlphaFoldDB" id="A0A9P7YPP6"/>